<sequence length="330" mass="36747">MKTTAPAIETDKNLPAHDEEFLAKLIEEPKVTAVLAGPRGTYWSPLIMAEQEENAEIKTEIGDDDLFVTVSGKLAVQCLRAGKGAWLEGPASEATMFLPAPEVMDALGLPASGLSRYSETGAQQDDLDRGMLNRALALYAWQENAKYCERCGGALELVLLGWAKTCPQCDRIVYPRTDPAMIVGVHDLEGRLLLANNANWEPTRYSLLAGYTEAGETVETTVWREIGEEVGIEPTTLATLQYLGSQVWPLPRSLMLGYRLKLELSAQEADQIIKVDQKELRDARFFTRQEYLDAVKSGEVTTPSQVSFAYNYITSWLSDEDLYLPWEEED</sequence>
<name>A0A1D9MJ78_9ACTO</name>
<evidence type="ECO:0000313" key="11">
    <source>
        <dbReference type="EMBL" id="AOZ72354.1"/>
    </source>
</evidence>
<dbReference type="GO" id="GO:0035529">
    <property type="term" value="F:NADH pyrophosphatase activity"/>
    <property type="evidence" value="ECO:0007669"/>
    <property type="project" value="TreeGrafter"/>
</dbReference>
<dbReference type="EMBL" id="CP017812">
    <property type="protein sequence ID" value="AOZ72354.1"/>
    <property type="molecule type" value="Genomic_DNA"/>
</dbReference>
<dbReference type="CDD" id="cd03429">
    <property type="entry name" value="NUDIX_NADH_pyrophosphatase_Nudt13"/>
    <property type="match status" value="1"/>
</dbReference>
<comment type="cofactor">
    <cofactor evidence="2">
        <name>Zn(2+)</name>
        <dbReference type="ChEBI" id="CHEBI:29105"/>
    </cofactor>
</comment>
<comment type="catalytic activity">
    <reaction evidence="9">
        <text>a 5'-end NAD(+)-phospho-ribonucleoside in mRNA + H2O = a 5'-end phospho-adenosine-phospho-ribonucleoside in mRNA + beta-nicotinamide D-ribonucleotide + 2 H(+)</text>
        <dbReference type="Rhea" id="RHEA:60876"/>
        <dbReference type="Rhea" id="RHEA-COMP:15698"/>
        <dbReference type="Rhea" id="RHEA-COMP:15719"/>
        <dbReference type="ChEBI" id="CHEBI:14649"/>
        <dbReference type="ChEBI" id="CHEBI:15377"/>
        <dbReference type="ChEBI" id="CHEBI:15378"/>
        <dbReference type="ChEBI" id="CHEBI:144029"/>
        <dbReference type="ChEBI" id="CHEBI:144051"/>
    </reaction>
    <physiologicalReaction direction="left-to-right" evidence="9">
        <dbReference type="Rhea" id="RHEA:60877"/>
    </physiologicalReaction>
</comment>
<dbReference type="InterPro" id="IPR050241">
    <property type="entry name" value="NAD-cap_RNA_hydrolase_NudC"/>
</dbReference>
<dbReference type="PANTHER" id="PTHR42904:SF6">
    <property type="entry name" value="NAD-CAPPED RNA HYDROLASE NUDT12"/>
    <property type="match status" value="1"/>
</dbReference>
<dbReference type="PROSITE" id="PS00893">
    <property type="entry name" value="NUDIX_BOX"/>
    <property type="match status" value="1"/>
</dbReference>
<gene>
    <name evidence="11" type="ORF">BK816_02760</name>
</gene>
<keyword evidence="8" id="KW-0520">NAD</keyword>
<dbReference type="EC" id="3.6.1.22" evidence="4"/>
<keyword evidence="5" id="KW-0479">Metal-binding</keyword>
<organism evidence="11 12">
    <name type="scientific">Boudabousia tangfeifanii</name>
    <dbReference type="NCBI Taxonomy" id="1912795"/>
    <lineage>
        <taxon>Bacteria</taxon>
        <taxon>Bacillati</taxon>
        <taxon>Actinomycetota</taxon>
        <taxon>Actinomycetes</taxon>
        <taxon>Actinomycetales</taxon>
        <taxon>Actinomycetaceae</taxon>
        <taxon>Boudabousia</taxon>
    </lineage>
</organism>
<dbReference type="RefSeq" id="WP_071163820.1">
    <property type="nucleotide sequence ID" value="NZ_CP017812.1"/>
</dbReference>
<dbReference type="KEGG" id="avu:BK816_02760"/>
<comment type="similarity">
    <text evidence="3">Belongs to the Nudix hydrolase family. NudC subfamily.</text>
</comment>
<accession>A0A1D9MJ78</accession>
<keyword evidence="6" id="KW-0378">Hydrolase</keyword>
<dbReference type="Pfam" id="PF00293">
    <property type="entry name" value="NUDIX"/>
    <property type="match status" value="1"/>
</dbReference>
<dbReference type="Gene3D" id="3.90.79.20">
    <property type="match status" value="1"/>
</dbReference>
<evidence type="ECO:0000256" key="4">
    <source>
        <dbReference type="ARBA" id="ARBA00012381"/>
    </source>
</evidence>
<dbReference type="GO" id="GO:0006742">
    <property type="term" value="P:NADP+ catabolic process"/>
    <property type="evidence" value="ECO:0007669"/>
    <property type="project" value="TreeGrafter"/>
</dbReference>
<dbReference type="Gene3D" id="3.90.79.10">
    <property type="entry name" value="Nucleoside Triphosphate Pyrophosphohydrolase"/>
    <property type="match status" value="1"/>
</dbReference>
<dbReference type="AlphaFoldDB" id="A0A1D9MJ78"/>
<dbReference type="PANTHER" id="PTHR42904">
    <property type="entry name" value="NUDIX HYDROLASE, NUDC SUBFAMILY"/>
    <property type="match status" value="1"/>
</dbReference>
<feature type="domain" description="Nudix hydrolase" evidence="10">
    <location>
        <begin position="175"/>
        <end position="308"/>
    </location>
</feature>
<keyword evidence="12" id="KW-1185">Reference proteome</keyword>
<dbReference type="InterPro" id="IPR020084">
    <property type="entry name" value="NUDIX_hydrolase_CS"/>
</dbReference>
<dbReference type="GO" id="GO:0046872">
    <property type="term" value="F:metal ion binding"/>
    <property type="evidence" value="ECO:0007669"/>
    <property type="project" value="UniProtKB-KW"/>
</dbReference>
<evidence type="ECO:0000256" key="6">
    <source>
        <dbReference type="ARBA" id="ARBA00022801"/>
    </source>
</evidence>
<proteinExistence type="inferred from homology"/>
<dbReference type="OrthoDB" id="9791656at2"/>
<dbReference type="PROSITE" id="PS51462">
    <property type="entry name" value="NUDIX"/>
    <property type="match status" value="1"/>
</dbReference>
<dbReference type="InterPro" id="IPR015376">
    <property type="entry name" value="Znr_NADH_PPase"/>
</dbReference>
<evidence type="ECO:0000256" key="5">
    <source>
        <dbReference type="ARBA" id="ARBA00022723"/>
    </source>
</evidence>
<dbReference type="Pfam" id="PF09297">
    <property type="entry name" value="Zn_ribbon_NUD"/>
    <property type="match status" value="1"/>
</dbReference>
<dbReference type="InterPro" id="IPR049734">
    <property type="entry name" value="NudC-like_C"/>
</dbReference>
<dbReference type="NCBIfam" id="NF001299">
    <property type="entry name" value="PRK00241.1"/>
    <property type="match status" value="1"/>
</dbReference>
<dbReference type="STRING" id="1912795.BK816_02760"/>
<dbReference type="GO" id="GO:0019677">
    <property type="term" value="P:NAD+ catabolic process"/>
    <property type="evidence" value="ECO:0007669"/>
    <property type="project" value="TreeGrafter"/>
</dbReference>
<evidence type="ECO:0000256" key="8">
    <source>
        <dbReference type="ARBA" id="ARBA00023027"/>
    </source>
</evidence>
<dbReference type="Proteomes" id="UP000176288">
    <property type="component" value="Chromosome"/>
</dbReference>
<dbReference type="InterPro" id="IPR000086">
    <property type="entry name" value="NUDIX_hydrolase_dom"/>
</dbReference>
<dbReference type="InterPro" id="IPR015797">
    <property type="entry name" value="NUDIX_hydrolase-like_dom_sf"/>
</dbReference>
<reference evidence="11 12" key="1">
    <citation type="submission" date="2016-10" db="EMBL/GenBank/DDBJ databases">
        <title>Actinomyces aegypiusis sp. nov., isolated from the Aegypius monachus in Qinghai Tibet Plateau China.</title>
        <authorList>
            <person name="Wang Y."/>
        </authorList>
    </citation>
    <scope>NUCLEOTIDE SEQUENCE [LARGE SCALE GENOMIC DNA]</scope>
    <source>
        <strain evidence="11 12">VUL4_3</strain>
    </source>
</reference>
<dbReference type="GO" id="GO:0005829">
    <property type="term" value="C:cytosol"/>
    <property type="evidence" value="ECO:0007669"/>
    <property type="project" value="TreeGrafter"/>
</dbReference>
<evidence type="ECO:0000256" key="9">
    <source>
        <dbReference type="ARBA" id="ARBA00023679"/>
    </source>
</evidence>
<evidence type="ECO:0000256" key="3">
    <source>
        <dbReference type="ARBA" id="ARBA00009595"/>
    </source>
</evidence>
<keyword evidence="7" id="KW-0460">Magnesium</keyword>
<protein>
    <recommendedName>
        <fullName evidence="4">NAD(+) diphosphatase</fullName>
        <ecNumber evidence="4">3.6.1.22</ecNumber>
    </recommendedName>
</protein>
<comment type="cofactor">
    <cofactor evidence="1">
        <name>Mg(2+)</name>
        <dbReference type="ChEBI" id="CHEBI:18420"/>
    </cofactor>
</comment>
<evidence type="ECO:0000256" key="7">
    <source>
        <dbReference type="ARBA" id="ARBA00022842"/>
    </source>
</evidence>
<evidence type="ECO:0000313" key="12">
    <source>
        <dbReference type="Proteomes" id="UP000176288"/>
    </source>
</evidence>
<dbReference type="SUPFAM" id="SSF55811">
    <property type="entry name" value="Nudix"/>
    <property type="match status" value="1"/>
</dbReference>
<evidence type="ECO:0000259" key="10">
    <source>
        <dbReference type="PROSITE" id="PS51462"/>
    </source>
</evidence>
<evidence type="ECO:0000256" key="1">
    <source>
        <dbReference type="ARBA" id="ARBA00001946"/>
    </source>
</evidence>
<evidence type="ECO:0000256" key="2">
    <source>
        <dbReference type="ARBA" id="ARBA00001947"/>
    </source>
</evidence>